<dbReference type="Proteomes" id="UP001558613">
    <property type="component" value="Unassembled WGS sequence"/>
</dbReference>
<accession>A0ABR3NCZ7</accession>
<evidence type="ECO:0000313" key="2">
    <source>
        <dbReference type="Proteomes" id="UP001558613"/>
    </source>
</evidence>
<comment type="caution">
    <text evidence="1">The sequence shown here is derived from an EMBL/GenBank/DDBJ whole genome shotgun (WGS) entry which is preliminary data.</text>
</comment>
<dbReference type="EMBL" id="JAYMGO010000005">
    <property type="protein sequence ID" value="KAL1274832.1"/>
    <property type="molecule type" value="Genomic_DNA"/>
</dbReference>
<reference evidence="1 2" key="1">
    <citation type="submission" date="2023-09" db="EMBL/GenBank/DDBJ databases">
        <authorList>
            <person name="Wang M."/>
        </authorList>
    </citation>
    <scope>NUCLEOTIDE SEQUENCE [LARGE SCALE GENOMIC DNA]</scope>
    <source>
        <strain evidence="1">GT-2023</strain>
        <tissue evidence="1">Liver</tissue>
    </source>
</reference>
<protein>
    <submittedName>
        <fullName evidence="1">Uncharacterized protein</fullName>
    </submittedName>
</protein>
<sequence length="107" mass="11744">MWIIDNSFPPASDKPLGSYVTPPPPPSAHVIPTILLSITTAILVNTLPFAAHAANPPNTSSWAVREGLREREKETSLIVAPLRHTQHLNPLAVLSQRALKPLFTRRI</sequence>
<evidence type="ECO:0000313" key="1">
    <source>
        <dbReference type="EMBL" id="KAL1274832.1"/>
    </source>
</evidence>
<keyword evidence="2" id="KW-1185">Reference proteome</keyword>
<proteinExistence type="predicted"/>
<gene>
    <name evidence="1" type="ORF">QQF64_027646</name>
</gene>
<organism evidence="1 2">
    <name type="scientific">Cirrhinus molitorella</name>
    <name type="common">mud carp</name>
    <dbReference type="NCBI Taxonomy" id="172907"/>
    <lineage>
        <taxon>Eukaryota</taxon>
        <taxon>Metazoa</taxon>
        <taxon>Chordata</taxon>
        <taxon>Craniata</taxon>
        <taxon>Vertebrata</taxon>
        <taxon>Euteleostomi</taxon>
        <taxon>Actinopterygii</taxon>
        <taxon>Neopterygii</taxon>
        <taxon>Teleostei</taxon>
        <taxon>Ostariophysi</taxon>
        <taxon>Cypriniformes</taxon>
        <taxon>Cyprinidae</taxon>
        <taxon>Labeoninae</taxon>
        <taxon>Labeonini</taxon>
        <taxon>Cirrhinus</taxon>
    </lineage>
</organism>
<name>A0ABR3NCZ7_9TELE</name>